<feature type="domain" description="Cyclin N-terminal" evidence="2">
    <location>
        <begin position="1"/>
        <end position="73"/>
    </location>
</feature>
<evidence type="ECO:0000313" key="4">
    <source>
        <dbReference type="Proteomes" id="UP000261620"/>
    </source>
</evidence>
<dbReference type="PANTHER" id="PTHR10177">
    <property type="entry name" value="CYCLINS"/>
    <property type="match status" value="1"/>
</dbReference>
<dbReference type="Proteomes" id="UP000261620">
    <property type="component" value="Unplaced"/>
</dbReference>
<protein>
    <recommendedName>
        <fullName evidence="2">Cyclin N-terminal domain-containing protein</fullName>
    </recommendedName>
</protein>
<evidence type="ECO:0000259" key="2">
    <source>
        <dbReference type="Pfam" id="PF00134"/>
    </source>
</evidence>
<reference evidence="3" key="1">
    <citation type="submission" date="2025-08" db="UniProtKB">
        <authorList>
            <consortium name="Ensembl"/>
        </authorList>
    </citation>
    <scope>IDENTIFICATION</scope>
</reference>
<keyword evidence="4" id="KW-1185">Reference proteome</keyword>
<dbReference type="InterPro" id="IPR036915">
    <property type="entry name" value="Cyclin-like_sf"/>
</dbReference>
<dbReference type="Pfam" id="PF00134">
    <property type="entry name" value="Cyclin_N"/>
    <property type="match status" value="1"/>
</dbReference>
<evidence type="ECO:0000313" key="3">
    <source>
        <dbReference type="Ensembl" id="ENSMMOP00000028846.1"/>
    </source>
</evidence>
<dbReference type="Gene3D" id="1.10.472.10">
    <property type="entry name" value="Cyclin-like"/>
    <property type="match status" value="1"/>
</dbReference>
<reference evidence="3" key="2">
    <citation type="submission" date="2025-09" db="UniProtKB">
        <authorList>
            <consortium name="Ensembl"/>
        </authorList>
    </citation>
    <scope>IDENTIFICATION</scope>
</reference>
<sequence length="247" mass="27759">VHYLDSYLSRFPVQTSELQLLAAVCMLLASKMRETVHLSASKLSIYTDISALSPRRLLSRWEVLVVSRLDWCLASVVPSDFLEPILHALPVVRPHHRPNIRRHVHSYIALAATGKLHNLTGADKFRTCDSTELTAEDSPIAFCFTLLRLFKILLEGRLSALTSWTVWETLFSFRDRRRDRCRTTSPPPPCERSRQRILEPFSSKGLDVRRSQLATLASPAGCVVNGEAAEVVCSARLVFVSASNGCW</sequence>
<comment type="function">
    <text evidence="1">Essential for the control of the cell cycle at the G2/M (mitosis) transition.</text>
</comment>
<proteinExistence type="predicted"/>
<dbReference type="InterPro" id="IPR039361">
    <property type="entry name" value="Cyclin"/>
</dbReference>
<dbReference type="SUPFAM" id="SSF47954">
    <property type="entry name" value="Cyclin-like"/>
    <property type="match status" value="1"/>
</dbReference>
<evidence type="ECO:0000256" key="1">
    <source>
        <dbReference type="ARBA" id="ARBA00003222"/>
    </source>
</evidence>
<dbReference type="Ensembl" id="ENSMMOT00000029333.1">
    <property type="protein sequence ID" value="ENSMMOP00000028846.1"/>
    <property type="gene ID" value="ENSMMOG00000021767.1"/>
</dbReference>
<accession>A0A3Q3XSC4</accession>
<organism evidence="3 4">
    <name type="scientific">Mola mola</name>
    <name type="common">Ocean sunfish</name>
    <name type="synonym">Tetraodon mola</name>
    <dbReference type="NCBI Taxonomy" id="94237"/>
    <lineage>
        <taxon>Eukaryota</taxon>
        <taxon>Metazoa</taxon>
        <taxon>Chordata</taxon>
        <taxon>Craniata</taxon>
        <taxon>Vertebrata</taxon>
        <taxon>Euteleostomi</taxon>
        <taxon>Actinopterygii</taxon>
        <taxon>Neopterygii</taxon>
        <taxon>Teleostei</taxon>
        <taxon>Neoteleostei</taxon>
        <taxon>Acanthomorphata</taxon>
        <taxon>Eupercaria</taxon>
        <taxon>Tetraodontiformes</taxon>
        <taxon>Molidae</taxon>
        <taxon>Mola</taxon>
    </lineage>
</organism>
<dbReference type="FunFam" id="1.10.472.10:FF:000096">
    <property type="entry name" value="G1/S-specific cyclin-D3 isoform X2"/>
    <property type="match status" value="1"/>
</dbReference>
<name>A0A3Q3XSC4_MOLML</name>
<dbReference type="AlphaFoldDB" id="A0A3Q3XSC4"/>
<dbReference type="InterPro" id="IPR006671">
    <property type="entry name" value="Cyclin_N"/>
</dbReference>